<protein>
    <submittedName>
        <fullName evidence="1">Uncharacterized protein</fullName>
    </submittedName>
</protein>
<gene>
    <name evidence="1" type="ORF">MM415B01380_0018</name>
</gene>
<name>A0A6M3INY1_9ZZZZ</name>
<proteinExistence type="predicted"/>
<evidence type="ECO:0000313" key="1">
    <source>
        <dbReference type="EMBL" id="QJA58961.1"/>
    </source>
</evidence>
<dbReference type="AlphaFoldDB" id="A0A6M3INY1"/>
<accession>A0A6M3INY1</accession>
<sequence length="99" mass="11026">MKYTAKLDCLSDKSYSERILTDEAKQQLREQLLNIPVCFGDVCLGKVESVDGDIVTLDLITAMSIDMTADIDMDRNITRILSVPSISFSIGKDADEQHI</sequence>
<organism evidence="1">
    <name type="scientific">viral metagenome</name>
    <dbReference type="NCBI Taxonomy" id="1070528"/>
    <lineage>
        <taxon>unclassified sequences</taxon>
        <taxon>metagenomes</taxon>
        <taxon>organismal metagenomes</taxon>
    </lineage>
</organism>
<dbReference type="EMBL" id="MT141348">
    <property type="protein sequence ID" value="QJA58961.1"/>
    <property type="molecule type" value="Genomic_DNA"/>
</dbReference>
<reference evidence="1" key="1">
    <citation type="submission" date="2020-03" db="EMBL/GenBank/DDBJ databases">
        <title>The deep terrestrial virosphere.</title>
        <authorList>
            <person name="Holmfeldt K."/>
            <person name="Nilsson E."/>
            <person name="Simone D."/>
            <person name="Lopez-Fernandez M."/>
            <person name="Wu X."/>
            <person name="de Brujin I."/>
            <person name="Lundin D."/>
            <person name="Andersson A."/>
            <person name="Bertilsson S."/>
            <person name="Dopson M."/>
        </authorList>
    </citation>
    <scope>NUCLEOTIDE SEQUENCE</scope>
    <source>
        <strain evidence="1">MM415B01380</strain>
    </source>
</reference>